<dbReference type="Proteomes" id="UP000435357">
    <property type="component" value="Unassembled WGS sequence"/>
</dbReference>
<evidence type="ECO:0000313" key="2">
    <source>
        <dbReference type="Proteomes" id="UP000435357"/>
    </source>
</evidence>
<reference evidence="1 2" key="1">
    <citation type="submission" date="2019-09" db="EMBL/GenBank/DDBJ databases">
        <title>Genomes of Cryomorphaceae.</title>
        <authorList>
            <person name="Bowman J.P."/>
        </authorList>
    </citation>
    <scope>NUCLEOTIDE SEQUENCE [LARGE SCALE GENOMIC DNA]</scope>
    <source>
        <strain evidence="1 2">KCTC 52047</strain>
    </source>
</reference>
<sequence>MEKNEFKTLNDLFSSIATTIENNKKVDYNFENLEVEIPSEVDNEKSTTWKFNGKVSIESADK</sequence>
<dbReference type="RefSeq" id="WP_151166310.1">
    <property type="nucleotide sequence ID" value="NZ_WACR01000002.1"/>
</dbReference>
<protein>
    <submittedName>
        <fullName evidence="1">Uncharacterized protein</fullName>
    </submittedName>
</protein>
<gene>
    <name evidence="1" type="ORF">F3059_02200</name>
</gene>
<name>A0A6N6M8V4_9FLAO</name>
<dbReference type="AlphaFoldDB" id="A0A6N6M8V4"/>
<comment type="caution">
    <text evidence="1">The sequence shown here is derived from an EMBL/GenBank/DDBJ whole genome shotgun (WGS) entry which is preliminary data.</text>
</comment>
<accession>A0A6N6M8V4</accession>
<dbReference type="OrthoDB" id="885299at2"/>
<dbReference type="EMBL" id="WACR01000002">
    <property type="protein sequence ID" value="KAB1065486.1"/>
    <property type="molecule type" value="Genomic_DNA"/>
</dbReference>
<organism evidence="1 2">
    <name type="scientific">Salibacter halophilus</name>
    <dbReference type="NCBI Taxonomy" id="1803916"/>
    <lineage>
        <taxon>Bacteria</taxon>
        <taxon>Pseudomonadati</taxon>
        <taxon>Bacteroidota</taxon>
        <taxon>Flavobacteriia</taxon>
        <taxon>Flavobacteriales</taxon>
        <taxon>Salibacteraceae</taxon>
        <taxon>Salibacter</taxon>
    </lineage>
</organism>
<proteinExistence type="predicted"/>
<keyword evidence="2" id="KW-1185">Reference proteome</keyword>
<evidence type="ECO:0000313" key="1">
    <source>
        <dbReference type="EMBL" id="KAB1065486.1"/>
    </source>
</evidence>